<dbReference type="PROSITE" id="PS50297">
    <property type="entry name" value="ANK_REP_REGION"/>
    <property type="match status" value="3"/>
</dbReference>
<sequence length="279" mass="31149">MYTEMEYKDTPLTLTDACKRNDFDEVNYFIKVGHSVNESDERANSPLIWAVWNNNIEMVKALINAGADINYISDSGGTALMVAVKHRYFELAKYLLDLGADVNIQISYKEKGALIKACDNSDLEMTQLLLKYNANVDIEDSFGYTPLLDAIEAFNIPLIKILLANGANPHHKDEDGNNALMKVEVNLIENNAINIAKILIKSGIDINAQNKAGETVLMKSIRQLYSDEDVADEGEVERIQLIKYYLSVGADKEIKDNYGATALMIATVGHNKKLIRLLK</sequence>
<protein>
    <submittedName>
        <fullName evidence="4">Ankyrin-like protein</fullName>
    </submittedName>
</protein>
<keyword evidence="2" id="KW-0040">ANK repeat</keyword>
<dbReference type="EMBL" id="LR797816">
    <property type="protein sequence ID" value="CAB4240770.1"/>
    <property type="molecule type" value="Genomic_DNA"/>
</dbReference>
<gene>
    <name evidence="4" type="ORF">UFOVP34_17</name>
    <name evidence="3" type="ORF">UFOVP51_3</name>
</gene>
<name>A0A6J5T9D4_9CAUD</name>
<dbReference type="InterPro" id="IPR036770">
    <property type="entry name" value="Ankyrin_rpt-contain_sf"/>
</dbReference>
<dbReference type="SMART" id="SM00248">
    <property type="entry name" value="ANK"/>
    <property type="match status" value="6"/>
</dbReference>
<accession>A0A6J5T9D4</accession>
<keyword evidence="1" id="KW-0677">Repeat</keyword>
<proteinExistence type="predicted"/>
<evidence type="ECO:0000256" key="1">
    <source>
        <dbReference type="ARBA" id="ARBA00022737"/>
    </source>
</evidence>
<evidence type="ECO:0000256" key="2">
    <source>
        <dbReference type="ARBA" id="ARBA00023043"/>
    </source>
</evidence>
<evidence type="ECO:0000313" key="3">
    <source>
        <dbReference type="EMBL" id="CAB4124078.1"/>
    </source>
</evidence>
<dbReference type="PANTHER" id="PTHR24126">
    <property type="entry name" value="ANKYRIN REPEAT, PH AND SEC7 DOMAIN CONTAINING PROTEIN SECG-RELATED"/>
    <property type="match status" value="1"/>
</dbReference>
<dbReference type="PROSITE" id="PS50088">
    <property type="entry name" value="ANK_REPEAT"/>
    <property type="match status" value="3"/>
</dbReference>
<dbReference type="PANTHER" id="PTHR24126:SF14">
    <property type="entry name" value="ANK_REP_REGION DOMAIN-CONTAINING PROTEIN"/>
    <property type="match status" value="1"/>
</dbReference>
<organism evidence="4">
    <name type="scientific">uncultured Caudovirales phage</name>
    <dbReference type="NCBI Taxonomy" id="2100421"/>
    <lineage>
        <taxon>Viruses</taxon>
        <taxon>Duplodnaviria</taxon>
        <taxon>Heunggongvirae</taxon>
        <taxon>Uroviricota</taxon>
        <taxon>Caudoviricetes</taxon>
        <taxon>Peduoviridae</taxon>
        <taxon>Maltschvirus</taxon>
        <taxon>Maltschvirus maltsch</taxon>
    </lineage>
</organism>
<dbReference type="Gene3D" id="1.25.40.20">
    <property type="entry name" value="Ankyrin repeat-containing domain"/>
    <property type="match status" value="4"/>
</dbReference>
<evidence type="ECO:0000313" key="4">
    <source>
        <dbReference type="EMBL" id="CAB4240770.1"/>
    </source>
</evidence>
<dbReference type="SUPFAM" id="SSF48403">
    <property type="entry name" value="Ankyrin repeat"/>
    <property type="match status" value="1"/>
</dbReference>
<dbReference type="Pfam" id="PF12796">
    <property type="entry name" value="Ank_2"/>
    <property type="match status" value="2"/>
</dbReference>
<dbReference type="EMBL" id="LR796177">
    <property type="protein sequence ID" value="CAB4124078.1"/>
    <property type="molecule type" value="Genomic_DNA"/>
</dbReference>
<dbReference type="InterPro" id="IPR002110">
    <property type="entry name" value="Ankyrin_rpt"/>
</dbReference>
<reference evidence="4" key="1">
    <citation type="submission" date="2020-05" db="EMBL/GenBank/DDBJ databases">
        <authorList>
            <person name="Chiriac C."/>
            <person name="Salcher M."/>
            <person name="Ghai R."/>
            <person name="Kavagutti S V."/>
        </authorList>
    </citation>
    <scope>NUCLEOTIDE SEQUENCE</scope>
</reference>